<keyword evidence="4" id="KW-0479">Metal-binding</keyword>
<dbReference type="InterPro" id="IPR050072">
    <property type="entry name" value="Peptidase_M20A"/>
</dbReference>
<comment type="cofactor">
    <cofactor evidence="1">
        <name>Co(2+)</name>
        <dbReference type="ChEBI" id="CHEBI:48828"/>
    </cofactor>
</comment>
<keyword evidence="7" id="KW-0170">Cobalt</keyword>
<dbReference type="GO" id="GO:0016787">
    <property type="term" value="F:hydrolase activity"/>
    <property type="evidence" value="ECO:0007669"/>
    <property type="project" value="UniProtKB-KW"/>
</dbReference>
<evidence type="ECO:0000256" key="3">
    <source>
        <dbReference type="ARBA" id="ARBA00006247"/>
    </source>
</evidence>
<dbReference type="InterPro" id="IPR010182">
    <property type="entry name" value="ArgE/DapE"/>
</dbReference>
<evidence type="ECO:0000259" key="8">
    <source>
        <dbReference type="Pfam" id="PF07687"/>
    </source>
</evidence>
<dbReference type="PANTHER" id="PTHR43808">
    <property type="entry name" value="ACETYLORNITHINE DEACETYLASE"/>
    <property type="match status" value="1"/>
</dbReference>
<dbReference type="SUPFAM" id="SSF55031">
    <property type="entry name" value="Bacterial exopeptidase dimerisation domain"/>
    <property type="match status" value="1"/>
</dbReference>
<dbReference type="NCBIfam" id="TIGR01910">
    <property type="entry name" value="DapE-ArgE"/>
    <property type="match status" value="1"/>
</dbReference>
<comment type="cofactor">
    <cofactor evidence="2">
        <name>Zn(2+)</name>
        <dbReference type="ChEBI" id="CHEBI:29105"/>
    </cofactor>
</comment>
<name>A0A919YVP3_9BACL</name>
<gene>
    <name evidence="9" type="primary">argE</name>
    <name evidence="9" type="ORF">J40TS1_33150</name>
</gene>
<dbReference type="RefSeq" id="WP_213517250.1">
    <property type="nucleotide sequence ID" value="NZ_BOSE01000006.1"/>
</dbReference>
<evidence type="ECO:0000313" key="10">
    <source>
        <dbReference type="Proteomes" id="UP000683139"/>
    </source>
</evidence>
<reference evidence="9" key="1">
    <citation type="submission" date="2021-03" db="EMBL/GenBank/DDBJ databases">
        <title>Antimicrobial resistance genes in bacteria isolated from Japanese honey, and their potential for conferring macrolide and lincosamide resistance in the American foulbrood pathogen Paenibacillus larvae.</title>
        <authorList>
            <person name="Okamoto M."/>
            <person name="Kumagai M."/>
            <person name="Kanamori H."/>
            <person name="Takamatsu D."/>
        </authorList>
    </citation>
    <scope>NUCLEOTIDE SEQUENCE</scope>
    <source>
        <strain evidence="9">J40TS1</strain>
    </source>
</reference>
<dbReference type="Gene3D" id="3.30.70.360">
    <property type="match status" value="1"/>
</dbReference>
<sequence>MRMDELKLKLGSEIKIERVLQVLERLVAFQSVNPGGKEQEAAHYIANFMRAAGCEVSLQEVEPGRPNVIAVLKGSGRGKSIIFNTHIDVVPAGEGWSSDPFTMQVDDGRVIGRGVMDAKGPLAAMMVAIEAIASAAIALPGDIILAAVVDEEAASLGAKGLPQELTASFAVIGEATNRTLAIAHRGSIRPIVAVKGVSAHSSTPQLGKNAVSLMAKAVVALDRFAEEQLVHRTHPLTGQSSLAVTIIKGGIKESMIPDYCEALIDRRLIPGESEQAALEEMMNVLESDPQLAGQVYIERMIPTTGTASETNEQHELVQLGKQVLADVYGQETVITGLTANCDMTHFVAKGIPAVIYGPGDFSIAHKVDEWVTIDELEKAAYVYAYFALEAASQVEA</sequence>
<dbReference type="SUPFAM" id="SSF53187">
    <property type="entry name" value="Zn-dependent exopeptidases"/>
    <property type="match status" value="1"/>
</dbReference>
<dbReference type="InterPro" id="IPR002933">
    <property type="entry name" value="Peptidase_M20"/>
</dbReference>
<dbReference type="Pfam" id="PF07687">
    <property type="entry name" value="M20_dimer"/>
    <property type="match status" value="1"/>
</dbReference>
<organism evidence="9 10">
    <name type="scientific">Paenibacillus montaniterrae</name>
    <dbReference type="NCBI Taxonomy" id="429341"/>
    <lineage>
        <taxon>Bacteria</taxon>
        <taxon>Bacillati</taxon>
        <taxon>Bacillota</taxon>
        <taxon>Bacilli</taxon>
        <taxon>Bacillales</taxon>
        <taxon>Paenibacillaceae</taxon>
        <taxon>Paenibacillus</taxon>
    </lineage>
</organism>
<evidence type="ECO:0000256" key="1">
    <source>
        <dbReference type="ARBA" id="ARBA00001941"/>
    </source>
</evidence>
<comment type="similarity">
    <text evidence="3">Belongs to the peptidase M20A family.</text>
</comment>
<feature type="domain" description="Peptidase M20 dimerisation" evidence="8">
    <location>
        <begin position="182"/>
        <end position="287"/>
    </location>
</feature>
<dbReference type="InterPro" id="IPR011650">
    <property type="entry name" value="Peptidase_M20_dimer"/>
</dbReference>
<evidence type="ECO:0000256" key="2">
    <source>
        <dbReference type="ARBA" id="ARBA00001947"/>
    </source>
</evidence>
<keyword evidence="6" id="KW-0862">Zinc</keyword>
<evidence type="ECO:0000256" key="4">
    <source>
        <dbReference type="ARBA" id="ARBA00022723"/>
    </source>
</evidence>
<accession>A0A919YVP3</accession>
<evidence type="ECO:0000256" key="6">
    <source>
        <dbReference type="ARBA" id="ARBA00022833"/>
    </source>
</evidence>
<dbReference type="EMBL" id="BOSE01000006">
    <property type="protein sequence ID" value="GIP17673.1"/>
    <property type="molecule type" value="Genomic_DNA"/>
</dbReference>
<keyword evidence="10" id="KW-1185">Reference proteome</keyword>
<dbReference type="Pfam" id="PF01546">
    <property type="entry name" value="Peptidase_M20"/>
    <property type="match status" value="1"/>
</dbReference>
<protein>
    <submittedName>
        <fullName evidence="9">Acetylornithine deacetylase</fullName>
    </submittedName>
</protein>
<keyword evidence="5" id="KW-0378">Hydrolase</keyword>
<dbReference type="Gene3D" id="3.40.630.10">
    <property type="entry name" value="Zn peptidases"/>
    <property type="match status" value="1"/>
</dbReference>
<comment type="caution">
    <text evidence="9">The sequence shown here is derived from an EMBL/GenBank/DDBJ whole genome shotgun (WGS) entry which is preliminary data.</text>
</comment>
<dbReference type="Proteomes" id="UP000683139">
    <property type="component" value="Unassembled WGS sequence"/>
</dbReference>
<dbReference type="InterPro" id="IPR036264">
    <property type="entry name" value="Bact_exopeptidase_dim_dom"/>
</dbReference>
<evidence type="ECO:0000256" key="7">
    <source>
        <dbReference type="ARBA" id="ARBA00023285"/>
    </source>
</evidence>
<dbReference type="AlphaFoldDB" id="A0A919YVP3"/>
<dbReference type="CDD" id="cd08659">
    <property type="entry name" value="M20_ArgE_DapE-like"/>
    <property type="match status" value="1"/>
</dbReference>
<evidence type="ECO:0000256" key="5">
    <source>
        <dbReference type="ARBA" id="ARBA00022801"/>
    </source>
</evidence>
<dbReference type="GO" id="GO:0046872">
    <property type="term" value="F:metal ion binding"/>
    <property type="evidence" value="ECO:0007669"/>
    <property type="project" value="UniProtKB-KW"/>
</dbReference>
<evidence type="ECO:0000313" key="9">
    <source>
        <dbReference type="EMBL" id="GIP17673.1"/>
    </source>
</evidence>
<proteinExistence type="inferred from homology"/>